<dbReference type="EMBL" id="JACIDJ010000003">
    <property type="protein sequence ID" value="MBB3898609.1"/>
    <property type="molecule type" value="Genomic_DNA"/>
</dbReference>
<feature type="signal peptide" evidence="2">
    <location>
        <begin position="1"/>
        <end position="21"/>
    </location>
</feature>
<dbReference type="InterPro" id="IPR042100">
    <property type="entry name" value="Bug_dom1"/>
</dbReference>
<keyword evidence="2" id="KW-0732">Signal</keyword>
<accession>A0A840AAP9</accession>
<keyword evidence="3" id="KW-0675">Receptor</keyword>
<dbReference type="CDD" id="cd07012">
    <property type="entry name" value="PBP2_Bug_TTT"/>
    <property type="match status" value="1"/>
</dbReference>
<sequence>MRRRSLLPVLAATALPFGASAQSGWVPDRPVRLIAPFAAGGAADILARIVAEDLSPLLGQQVVVENRTGAGGAVGTESVARARPDGLTLLMASQATHGIVPNITRLSFDPATDTVPVANLAGVPAVLIVNRDLPITSFAEFAAYIRARAGQLSYGSAGIGSSTHMTMALLLHMAGLDVTHVPYRGTALAMPDLLAGRIIGMTDTITSALPAIRDGRVRAIGVSSPAPLPVLPDVPPLGADVPGYEVLNWYGLAGPRGLPANIVTTLHAHMQTLLGRPAFLERLASQGAQPLPMSPEEFGTYIARDRQQWADLVRATGMTVQ</sequence>
<name>A0A840AAP9_9PROT</name>
<dbReference type="Gene3D" id="3.40.190.10">
    <property type="entry name" value="Periplasmic binding protein-like II"/>
    <property type="match status" value="1"/>
</dbReference>
<gene>
    <name evidence="3" type="ORF">GGQ83_002052</name>
</gene>
<evidence type="ECO:0000256" key="1">
    <source>
        <dbReference type="ARBA" id="ARBA00006987"/>
    </source>
</evidence>
<protein>
    <submittedName>
        <fullName evidence="3">Tripartite-type tricarboxylate transporter receptor subunit TctC</fullName>
    </submittedName>
</protein>
<keyword evidence="4" id="KW-1185">Reference proteome</keyword>
<evidence type="ECO:0000313" key="3">
    <source>
        <dbReference type="EMBL" id="MBB3898609.1"/>
    </source>
</evidence>
<comment type="similarity">
    <text evidence="1">Belongs to the UPF0065 (bug) family.</text>
</comment>
<dbReference type="PANTHER" id="PTHR42928">
    <property type="entry name" value="TRICARBOXYLATE-BINDING PROTEIN"/>
    <property type="match status" value="1"/>
</dbReference>
<dbReference type="Proteomes" id="UP000553193">
    <property type="component" value="Unassembled WGS sequence"/>
</dbReference>
<organism evidence="3 4">
    <name type="scientific">Roseococcus suduntuyensis</name>
    <dbReference type="NCBI Taxonomy" id="455361"/>
    <lineage>
        <taxon>Bacteria</taxon>
        <taxon>Pseudomonadati</taxon>
        <taxon>Pseudomonadota</taxon>
        <taxon>Alphaproteobacteria</taxon>
        <taxon>Acetobacterales</taxon>
        <taxon>Roseomonadaceae</taxon>
        <taxon>Roseococcus</taxon>
    </lineage>
</organism>
<dbReference type="RefSeq" id="WP_184383713.1">
    <property type="nucleotide sequence ID" value="NZ_JACIDJ010000003.1"/>
</dbReference>
<reference evidence="3 4" key="1">
    <citation type="submission" date="2020-08" db="EMBL/GenBank/DDBJ databases">
        <title>Genomic Encyclopedia of Type Strains, Phase IV (KMG-IV): sequencing the most valuable type-strain genomes for metagenomic binning, comparative biology and taxonomic classification.</title>
        <authorList>
            <person name="Goeker M."/>
        </authorList>
    </citation>
    <scope>NUCLEOTIDE SEQUENCE [LARGE SCALE GENOMIC DNA]</scope>
    <source>
        <strain evidence="3 4">DSM 19979</strain>
    </source>
</reference>
<dbReference type="PIRSF" id="PIRSF017082">
    <property type="entry name" value="YflP"/>
    <property type="match status" value="1"/>
</dbReference>
<dbReference type="PANTHER" id="PTHR42928:SF5">
    <property type="entry name" value="BLR1237 PROTEIN"/>
    <property type="match status" value="1"/>
</dbReference>
<dbReference type="AlphaFoldDB" id="A0A840AAP9"/>
<dbReference type="InterPro" id="IPR005064">
    <property type="entry name" value="BUG"/>
</dbReference>
<evidence type="ECO:0000313" key="4">
    <source>
        <dbReference type="Proteomes" id="UP000553193"/>
    </source>
</evidence>
<evidence type="ECO:0000256" key="2">
    <source>
        <dbReference type="SAM" id="SignalP"/>
    </source>
</evidence>
<feature type="chain" id="PRO_5032271760" evidence="2">
    <location>
        <begin position="22"/>
        <end position="321"/>
    </location>
</feature>
<dbReference type="SUPFAM" id="SSF53850">
    <property type="entry name" value="Periplasmic binding protein-like II"/>
    <property type="match status" value="1"/>
</dbReference>
<proteinExistence type="inferred from homology"/>
<dbReference type="Gene3D" id="3.40.190.150">
    <property type="entry name" value="Bordetella uptake gene, domain 1"/>
    <property type="match status" value="1"/>
</dbReference>
<comment type="caution">
    <text evidence="3">The sequence shown here is derived from an EMBL/GenBank/DDBJ whole genome shotgun (WGS) entry which is preliminary data.</text>
</comment>
<dbReference type="Pfam" id="PF03401">
    <property type="entry name" value="TctC"/>
    <property type="match status" value="1"/>
</dbReference>